<sequence>MASNVFITTKQVQRGGVESGKGNDVSISAPLARLSQIALGYFTRRWNRLDIEETPNSVKRDLGFLDGRAPYREEERMH</sequence>
<organism evidence="1 2">
    <name type="scientific">Rhizobium lusitanum</name>
    <dbReference type="NCBI Taxonomy" id="293958"/>
    <lineage>
        <taxon>Bacteria</taxon>
        <taxon>Pseudomonadati</taxon>
        <taxon>Pseudomonadota</taxon>
        <taxon>Alphaproteobacteria</taxon>
        <taxon>Hyphomicrobiales</taxon>
        <taxon>Rhizobiaceae</taxon>
        <taxon>Rhizobium/Agrobacterium group</taxon>
        <taxon>Rhizobium</taxon>
    </lineage>
</organism>
<dbReference type="AlphaFoldDB" id="A0A1C3X3X1"/>
<accession>A0A1C3X3X1</accession>
<dbReference type="Proteomes" id="UP000199205">
    <property type="component" value="Unassembled WGS sequence"/>
</dbReference>
<dbReference type="EMBL" id="FMAF01000024">
    <property type="protein sequence ID" value="SCB46836.1"/>
    <property type="molecule type" value="Genomic_DNA"/>
</dbReference>
<evidence type="ECO:0000313" key="2">
    <source>
        <dbReference type="Proteomes" id="UP000199205"/>
    </source>
</evidence>
<dbReference type="RefSeq" id="WP_047640550.1">
    <property type="nucleotide sequence ID" value="NZ_FMAF01000024.1"/>
</dbReference>
<evidence type="ECO:0000313" key="1">
    <source>
        <dbReference type="EMBL" id="SCB46836.1"/>
    </source>
</evidence>
<proteinExistence type="predicted"/>
<protein>
    <submittedName>
        <fullName evidence="1">Uncharacterized protein</fullName>
    </submittedName>
</protein>
<gene>
    <name evidence="1" type="ORF">GA0061101_12430</name>
</gene>
<reference evidence="1 2" key="1">
    <citation type="submission" date="2016-08" db="EMBL/GenBank/DDBJ databases">
        <authorList>
            <person name="Seilhamer J.J."/>
        </authorList>
    </citation>
    <scope>NUCLEOTIDE SEQUENCE [LARGE SCALE GENOMIC DNA]</scope>
    <source>
        <strain evidence="1 2">P1-7</strain>
    </source>
</reference>
<name>A0A1C3X3X1_9HYPH</name>